<dbReference type="PANTHER" id="PTHR43464">
    <property type="entry name" value="METHYLTRANSFERASE"/>
    <property type="match status" value="1"/>
</dbReference>
<dbReference type="InterPro" id="IPR041698">
    <property type="entry name" value="Methyltransf_25"/>
</dbReference>
<keyword evidence="2 5" id="KW-0808">Transferase</keyword>
<sequence length="277" mass="28731">MSDTDRPATDQAALWNGGGGDTWVRMQPVLDDLFAPVSDLLVGAVGDAVGGGGRVLDVGCGTGATTLALARRGEATGVDVSVPMIELARRRAADEGSPARFVVADAQRYAFDPGGADVVASRFGVMFFDDPVAAFANLHRAVASGGALRMVVWRSAEENPFMTTGPRAAASVLTVPTPPPDAPGQFALADPDRVRTVLGDGGWQDVAVDPVDVTTAMPAADLEDYALSMGPVGRLLPGLDDATRARVAELVVPAFEQFVVDGSARIELACWLVSARA</sequence>
<dbReference type="Pfam" id="PF13649">
    <property type="entry name" value="Methyltransf_25"/>
    <property type="match status" value="1"/>
</dbReference>
<dbReference type="Proteomes" id="UP001385809">
    <property type="component" value="Unassembled WGS sequence"/>
</dbReference>
<dbReference type="SUPFAM" id="SSF53335">
    <property type="entry name" value="S-adenosyl-L-methionine-dependent methyltransferases"/>
    <property type="match status" value="1"/>
</dbReference>
<dbReference type="PANTHER" id="PTHR43464:SF19">
    <property type="entry name" value="UBIQUINONE BIOSYNTHESIS O-METHYLTRANSFERASE, MITOCHONDRIAL"/>
    <property type="match status" value="1"/>
</dbReference>
<organism evidence="5 6">
    <name type="scientific">Actinomycetospora aurantiaca</name>
    <dbReference type="NCBI Taxonomy" id="3129233"/>
    <lineage>
        <taxon>Bacteria</taxon>
        <taxon>Bacillati</taxon>
        <taxon>Actinomycetota</taxon>
        <taxon>Actinomycetes</taxon>
        <taxon>Pseudonocardiales</taxon>
        <taxon>Pseudonocardiaceae</taxon>
        <taxon>Actinomycetospora</taxon>
    </lineage>
</organism>
<proteinExistence type="predicted"/>
<dbReference type="EMBL" id="JBBEGN010000007">
    <property type="protein sequence ID" value="MEJ2869429.1"/>
    <property type="molecule type" value="Genomic_DNA"/>
</dbReference>
<dbReference type="EC" id="2.1.-.-" evidence="5"/>
<evidence type="ECO:0000256" key="1">
    <source>
        <dbReference type="ARBA" id="ARBA00022603"/>
    </source>
</evidence>
<keyword evidence="1 5" id="KW-0489">Methyltransferase</keyword>
<evidence type="ECO:0000259" key="4">
    <source>
        <dbReference type="Pfam" id="PF13649"/>
    </source>
</evidence>
<keyword evidence="6" id="KW-1185">Reference proteome</keyword>
<name>A0ABU8MR10_9PSEU</name>
<protein>
    <submittedName>
        <fullName evidence="5">Class I SAM-dependent methyltransferase</fullName>
        <ecNumber evidence="5">2.1.-.-</ecNumber>
    </submittedName>
</protein>
<reference evidence="5 6" key="1">
    <citation type="submission" date="2024-03" db="EMBL/GenBank/DDBJ databases">
        <title>Actinomycetospora sp. OC33-EN08, a novel actinomycete isolated from wild orchid (Aerides multiflora).</title>
        <authorList>
            <person name="Suriyachadkun C."/>
        </authorList>
    </citation>
    <scope>NUCLEOTIDE SEQUENCE [LARGE SCALE GENOMIC DNA]</scope>
    <source>
        <strain evidence="5 6">OC33-EN08</strain>
    </source>
</reference>
<dbReference type="GO" id="GO:0032259">
    <property type="term" value="P:methylation"/>
    <property type="evidence" value="ECO:0007669"/>
    <property type="project" value="UniProtKB-KW"/>
</dbReference>
<gene>
    <name evidence="5" type="ORF">WCD74_16755</name>
</gene>
<dbReference type="GO" id="GO:0008168">
    <property type="term" value="F:methyltransferase activity"/>
    <property type="evidence" value="ECO:0007669"/>
    <property type="project" value="UniProtKB-KW"/>
</dbReference>
<evidence type="ECO:0000256" key="3">
    <source>
        <dbReference type="ARBA" id="ARBA00022691"/>
    </source>
</evidence>
<feature type="domain" description="Methyltransferase" evidence="4">
    <location>
        <begin position="55"/>
        <end position="146"/>
    </location>
</feature>
<evidence type="ECO:0000313" key="6">
    <source>
        <dbReference type="Proteomes" id="UP001385809"/>
    </source>
</evidence>
<dbReference type="RefSeq" id="WP_337695995.1">
    <property type="nucleotide sequence ID" value="NZ_JBBEGN010000007.1"/>
</dbReference>
<evidence type="ECO:0000313" key="5">
    <source>
        <dbReference type="EMBL" id="MEJ2869429.1"/>
    </source>
</evidence>
<dbReference type="Gene3D" id="3.40.50.150">
    <property type="entry name" value="Vaccinia Virus protein VP39"/>
    <property type="match status" value="1"/>
</dbReference>
<dbReference type="InterPro" id="IPR029063">
    <property type="entry name" value="SAM-dependent_MTases_sf"/>
</dbReference>
<accession>A0ABU8MR10</accession>
<evidence type="ECO:0000256" key="2">
    <source>
        <dbReference type="ARBA" id="ARBA00022679"/>
    </source>
</evidence>
<keyword evidence="3" id="KW-0949">S-adenosyl-L-methionine</keyword>
<comment type="caution">
    <text evidence="5">The sequence shown here is derived from an EMBL/GenBank/DDBJ whole genome shotgun (WGS) entry which is preliminary data.</text>
</comment>
<dbReference type="CDD" id="cd02440">
    <property type="entry name" value="AdoMet_MTases"/>
    <property type="match status" value="1"/>
</dbReference>